<dbReference type="EMBL" id="HG994367">
    <property type="protein sequence ID" value="CAF1705204.1"/>
    <property type="molecule type" value="Genomic_DNA"/>
</dbReference>
<accession>A0A816IJF1</accession>
<gene>
    <name evidence="1" type="ORF">DARMORV10_C03P51050.1</name>
</gene>
<reference evidence="1" key="1">
    <citation type="submission" date="2021-01" db="EMBL/GenBank/DDBJ databases">
        <authorList>
            <consortium name="Genoscope - CEA"/>
            <person name="William W."/>
        </authorList>
    </citation>
    <scope>NUCLEOTIDE SEQUENCE</scope>
</reference>
<sequence length="64" mass="7727">MEVIYEGHRRSERFHKLEETRMVKLLCYLIRWCRQEGNKGFTFRVPNPRLNFEQQRGGLGMVNA</sequence>
<dbReference type="Proteomes" id="UP001295469">
    <property type="component" value="Chromosome C03"/>
</dbReference>
<name>A0A816IJF1_BRANA</name>
<proteinExistence type="predicted"/>
<evidence type="ECO:0000313" key="1">
    <source>
        <dbReference type="EMBL" id="CAF1705204.1"/>
    </source>
</evidence>
<dbReference type="AlphaFoldDB" id="A0A816IJF1"/>
<organism evidence="1">
    <name type="scientific">Brassica napus</name>
    <name type="common">Rape</name>
    <dbReference type="NCBI Taxonomy" id="3708"/>
    <lineage>
        <taxon>Eukaryota</taxon>
        <taxon>Viridiplantae</taxon>
        <taxon>Streptophyta</taxon>
        <taxon>Embryophyta</taxon>
        <taxon>Tracheophyta</taxon>
        <taxon>Spermatophyta</taxon>
        <taxon>Magnoliopsida</taxon>
        <taxon>eudicotyledons</taxon>
        <taxon>Gunneridae</taxon>
        <taxon>Pentapetalae</taxon>
        <taxon>rosids</taxon>
        <taxon>malvids</taxon>
        <taxon>Brassicales</taxon>
        <taxon>Brassicaceae</taxon>
        <taxon>Brassiceae</taxon>
        <taxon>Brassica</taxon>
    </lineage>
</organism>
<protein>
    <submittedName>
        <fullName evidence="1">(rape) hypothetical protein</fullName>
    </submittedName>
</protein>